<dbReference type="SUPFAM" id="SSF49764">
    <property type="entry name" value="HSP20-like chaperones"/>
    <property type="match status" value="1"/>
</dbReference>
<protein>
    <submittedName>
        <fullName evidence="4">Hsp20/alpha crystallin family protein</fullName>
    </submittedName>
</protein>
<dbReference type="Gene3D" id="2.60.40.790">
    <property type="match status" value="1"/>
</dbReference>
<evidence type="ECO:0000313" key="4">
    <source>
        <dbReference type="EMBL" id="MCP1110682.1"/>
    </source>
</evidence>
<dbReference type="InterPro" id="IPR002068">
    <property type="entry name" value="A-crystallin/Hsp20_dom"/>
</dbReference>
<evidence type="ECO:0000256" key="2">
    <source>
        <dbReference type="RuleBase" id="RU003616"/>
    </source>
</evidence>
<accession>A0ABT1ELK9</accession>
<evidence type="ECO:0000313" key="5">
    <source>
        <dbReference type="Proteomes" id="UP001523565"/>
    </source>
</evidence>
<dbReference type="RefSeq" id="WP_262069610.1">
    <property type="nucleotide sequence ID" value="NZ_JAMXOC010000016.1"/>
</dbReference>
<name>A0ABT1ELK9_9FIRM</name>
<comment type="caution">
    <text evidence="4">The sequence shown here is derived from an EMBL/GenBank/DDBJ whole genome shotgun (WGS) entry which is preliminary data.</text>
</comment>
<reference evidence="4 5" key="1">
    <citation type="journal article" date="2022" name="Genome Biol. Evol.">
        <title>Host diet, physiology and behaviors set the stage for Lachnospiraceae cladogenesis.</title>
        <authorList>
            <person name="Vera-Ponce De Leon A."/>
            <person name="Schneider M."/>
            <person name="Jahnes B.C."/>
            <person name="Sadowski V."/>
            <person name="Camuy-Velez L.A."/>
            <person name="Duan J."/>
            <person name="Sabree Z.L."/>
        </authorList>
    </citation>
    <scope>NUCLEOTIDE SEQUENCE [LARGE SCALE GENOMIC DNA]</scope>
    <source>
        <strain evidence="4 5">PAL227</strain>
    </source>
</reference>
<dbReference type="EMBL" id="JAMZFV010000016">
    <property type="protein sequence ID" value="MCP1110682.1"/>
    <property type="molecule type" value="Genomic_DNA"/>
</dbReference>
<gene>
    <name evidence="4" type="ORF">NK118_10500</name>
</gene>
<dbReference type="CDD" id="cd06471">
    <property type="entry name" value="ACD_LpsHSP_like"/>
    <property type="match status" value="1"/>
</dbReference>
<dbReference type="Pfam" id="PF00011">
    <property type="entry name" value="HSP20"/>
    <property type="match status" value="1"/>
</dbReference>
<dbReference type="PROSITE" id="PS01031">
    <property type="entry name" value="SHSP"/>
    <property type="match status" value="1"/>
</dbReference>
<dbReference type="Proteomes" id="UP001523565">
    <property type="component" value="Unassembled WGS sequence"/>
</dbReference>
<comment type="similarity">
    <text evidence="1 2">Belongs to the small heat shock protein (HSP20) family.</text>
</comment>
<dbReference type="PANTHER" id="PTHR11527">
    <property type="entry name" value="HEAT-SHOCK PROTEIN 20 FAMILY MEMBER"/>
    <property type="match status" value="1"/>
</dbReference>
<proteinExistence type="inferred from homology"/>
<dbReference type="InterPro" id="IPR031107">
    <property type="entry name" value="Small_HSP"/>
</dbReference>
<evidence type="ECO:0000256" key="1">
    <source>
        <dbReference type="PROSITE-ProRule" id="PRU00285"/>
    </source>
</evidence>
<sequence length="142" mass="16456">MMLLANRSYNNFFDEMFRSPFFNGAYSNAESHVMKTDVKEKNGNYMLEVELPGYKKEDVKAEIKDGYLTISAGSKEEKVEKDEEGKILRKERYTGSSRRSFYVGDAITQEDVKANFEDGVLKIEFPKDKEKIEEKAKLIEIK</sequence>
<dbReference type="InterPro" id="IPR008978">
    <property type="entry name" value="HSP20-like_chaperone"/>
</dbReference>
<keyword evidence="5" id="KW-1185">Reference proteome</keyword>
<organism evidence="4 5">
    <name type="scientific">Ohessyouella blattaphilus</name>
    <dbReference type="NCBI Taxonomy" id="2949333"/>
    <lineage>
        <taxon>Bacteria</taxon>
        <taxon>Bacillati</taxon>
        <taxon>Bacillota</taxon>
        <taxon>Clostridia</taxon>
        <taxon>Lachnospirales</taxon>
        <taxon>Lachnospiraceae</taxon>
        <taxon>Ohessyouella</taxon>
    </lineage>
</organism>
<evidence type="ECO:0000259" key="3">
    <source>
        <dbReference type="PROSITE" id="PS01031"/>
    </source>
</evidence>
<feature type="domain" description="SHSP" evidence="3">
    <location>
        <begin position="27"/>
        <end position="142"/>
    </location>
</feature>